<dbReference type="EC" id="3.2.1.-" evidence="7"/>
<dbReference type="OrthoDB" id="8118055at2759"/>
<feature type="chain" id="PRO_5043133267" description="alpha-1,2-Mannosidase" evidence="8">
    <location>
        <begin position="21"/>
        <end position="1041"/>
    </location>
</feature>
<keyword evidence="4" id="KW-0325">Glycoprotein</keyword>
<comment type="subcellular location">
    <subcellularLocation>
        <location evidence="1">Endoplasmic reticulum</location>
    </subcellularLocation>
</comment>
<evidence type="ECO:0000256" key="8">
    <source>
        <dbReference type="SAM" id="SignalP"/>
    </source>
</evidence>
<evidence type="ECO:0000313" key="11">
    <source>
        <dbReference type="Proteomes" id="UP000274429"/>
    </source>
</evidence>
<evidence type="ECO:0000256" key="4">
    <source>
        <dbReference type="ARBA" id="ARBA00023180"/>
    </source>
</evidence>
<feature type="active site" description="Proton donor" evidence="5">
    <location>
        <position position="374"/>
    </location>
</feature>
<reference evidence="12" key="1">
    <citation type="submission" date="2017-02" db="UniProtKB">
        <authorList>
            <consortium name="WormBaseParasite"/>
        </authorList>
    </citation>
    <scope>IDENTIFICATION</scope>
</reference>
<reference evidence="10 11" key="2">
    <citation type="submission" date="2018-11" db="EMBL/GenBank/DDBJ databases">
        <authorList>
            <consortium name="Pathogen Informatics"/>
        </authorList>
    </citation>
    <scope>NUCLEOTIDE SEQUENCE [LARGE SCALE GENOMIC DNA]</scope>
</reference>
<dbReference type="PANTHER" id="PTHR45679">
    <property type="entry name" value="ER DEGRADATION-ENHANCING ALPHA-MANNOSIDASE-LIKE PROTEIN 2"/>
    <property type="match status" value="1"/>
</dbReference>
<evidence type="ECO:0000256" key="2">
    <source>
        <dbReference type="ARBA" id="ARBA00007658"/>
    </source>
</evidence>
<dbReference type="AlphaFoldDB" id="A0A0R3X8T8"/>
<sequence>MDVLLDLICVLLVVDPTAFGTKASFMNDIERENLRNKSKEMFFHAYKNYMNFAYPADELMPLSCKGRYRDRELLRGTVDEALGNFSLSLIDSLDTLFLLGEFDEFERAVLRVIHDVSFDQNVDVSVFETNIRVLGGLLGGHVSVLVLRENDPSRASWYKDQLLDMAIDLGNRLLPAFNTTTGLPYPRINLHTGKPPPLVSFFLHTCTACAGTLILEFAALSRFSDNPIYETMAANALSYLWQQRNRYSDLVGTEINVSSGEWVRRESGVGAGIDSYYESLLKAYGLLGDPVYLHRFQAHYSAVERYMGAPGTKAFPFSFLSVFMHKPSERSRFYMDALQAFWPGLQAINGDVSAAVAHHEMLFMVHKEHGLLPEAFTTDMDIYWPHHLIRPELVESTYLLYKGTSDPYYLYVGAELLESIERHARVPCGFAAIEDIRTMKHSDRMDSFVLAETFKYFYLLFSEPSELPIDLEQYVLTTEAHILPIGLPKQHPPVAARVGLVEEAAVLPPGSLGRAWGGTCLAPSRPSTLWRLLQTRQTTCRAESWRHHYLEAIRQPLRSIAKSLRSGHSIGAHDSSSLPSGVLTPASFNANNITHLQLLRQMGIMVLVGKSGEIQLKLNRNQADSPLLGLSGLKFIEEIIDLNNARSQGRSLGEAVTSQTIALIHPPHFGRTRFEAGPSMFTFYPGESPNITDAAAPLINSEIDWQPVMGPLVIAEPFDACTPVYSDGFLIANEQLHADLVEPSFYGDSELDVDNKPRCLLKGAIVLVKRGGCMFLEKAINVKQMGALGVIVVDSTPGTSSARDKLFYMSGDAPDGTPPKEMLQLPFVFVFHEEGRALVSAMRRRWTSSRKPVLVMIAKQNDAPKILSQSLRYLDSISQPTTDEHNQCFELSTHVETVKSLCPQKGAIQVDETRLEGKDEWNITLGPVDETETFVSLNETSGHITPRDPSAWIEFMDRNWLTTNHDECCKDLLLAVSEAALSQIAGDGYRSGRASVTKLNYHWRYRVGECLRSLLTTNSTVDNCHRPYLRLKLTLTLTNSC</sequence>
<keyword evidence="7" id="KW-0326">Glycosidase</keyword>
<dbReference type="PANTHER" id="PTHR45679:SF2">
    <property type="entry name" value="ER DEGRADATION-ENHANCING ALPHA-MANNOSIDASE-LIKE PROTEIN 3"/>
    <property type="match status" value="1"/>
</dbReference>
<dbReference type="Proteomes" id="UP000274429">
    <property type="component" value="Unassembled WGS sequence"/>
</dbReference>
<dbReference type="InterPro" id="IPR003137">
    <property type="entry name" value="PA_domain"/>
</dbReference>
<evidence type="ECO:0000256" key="1">
    <source>
        <dbReference type="ARBA" id="ARBA00004240"/>
    </source>
</evidence>
<dbReference type="Pfam" id="PF02225">
    <property type="entry name" value="PA"/>
    <property type="match status" value="1"/>
</dbReference>
<dbReference type="InterPro" id="IPR012341">
    <property type="entry name" value="6hp_glycosidase-like_sf"/>
</dbReference>
<keyword evidence="8" id="KW-0732">Signal</keyword>
<keyword evidence="11" id="KW-1185">Reference proteome</keyword>
<keyword evidence="6" id="KW-0479">Metal-binding</keyword>
<evidence type="ECO:0000256" key="6">
    <source>
        <dbReference type="PIRSR" id="PIRSR601382-2"/>
    </source>
</evidence>
<dbReference type="SUPFAM" id="SSF48225">
    <property type="entry name" value="Seven-hairpin glycosidases"/>
    <property type="match status" value="1"/>
</dbReference>
<evidence type="ECO:0000259" key="9">
    <source>
        <dbReference type="Pfam" id="PF02225"/>
    </source>
</evidence>
<dbReference type="GO" id="GO:0016020">
    <property type="term" value="C:membrane"/>
    <property type="evidence" value="ECO:0007669"/>
    <property type="project" value="InterPro"/>
</dbReference>
<feature type="binding site" evidence="6">
    <location>
        <position position="478"/>
    </location>
    <ligand>
        <name>Ca(2+)</name>
        <dbReference type="ChEBI" id="CHEBI:29108"/>
    </ligand>
</feature>
<dbReference type="InterPro" id="IPR046450">
    <property type="entry name" value="PA_dom_sf"/>
</dbReference>
<dbReference type="STRING" id="6205.A0A0R3X8T8"/>
<dbReference type="Gene3D" id="3.50.30.30">
    <property type="match status" value="1"/>
</dbReference>
<dbReference type="InterPro" id="IPR044674">
    <property type="entry name" value="EDEM1/2/3"/>
</dbReference>
<comment type="cofactor">
    <cofactor evidence="6">
        <name>Ca(2+)</name>
        <dbReference type="ChEBI" id="CHEBI:29108"/>
    </cofactor>
</comment>
<evidence type="ECO:0000256" key="5">
    <source>
        <dbReference type="PIRSR" id="PIRSR601382-1"/>
    </source>
</evidence>
<dbReference type="WBParaSite" id="TTAC_0000996301-mRNA-1">
    <property type="protein sequence ID" value="TTAC_0000996301-mRNA-1"/>
    <property type="gene ID" value="TTAC_0000996301"/>
</dbReference>
<accession>A0A0R3X8T8</accession>
<feature type="active site" evidence="5">
    <location>
        <position position="274"/>
    </location>
</feature>
<dbReference type="GO" id="GO:0004571">
    <property type="term" value="F:mannosyl-oligosaccharide 1,2-alpha-mannosidase activity"/>
    <property type="evidence" value="ECO:0007669"/>
    <property type="project" value="InterPro"/>
</dbReference>
<keyword evidence="6" id="KW-0106">Calcium</keyword>
<dbReference type="GO" id="GO:0044322">
    <property type="term" value="C:endoplasmic reticulum quality control compartment"/>
    <property type="evidence" value="ECO:0007669"/>
    <property type="project" value="GOC"/>
</dbReference>
<dbReference type="Gene3D" id="1.50.10.10">
    <property type="match status" value="1"/>
</dbReference>
<evidence type="ECO:0000313" key="10">
    <source>
        <dbReference type="EMBL" id="VDM34928.1"/>
    </source>
</evidence>
<evidence type="ECO:0000313" key="12">
    <source>
        <dbReference type="WBParaSite" id="TTAC_0000996301-mRNA-1"/>
    </source>
</evidence>
<evidence type="ECO:0000256" key="7">
    <source>
        <dbReference type="RuleBase" id="RU361193"/>
    </source>
</evidence>
<dbReference type="GO" id="GO:0005509">
    <property type="term" value="F:calcium ion binding"/>
    <property type="evidence" value="ECO:0007669"/>
    <property type="project" value="InterPro"/>
</dbReference>
<keyword evidence="7" id="KW-0378">Hydrolase</keyword>
<proteinExistence type="inferred from homology"/>
<dbReference type="EMBL" id="UYWX01021185">
    <property type="protein sequence ID" value="VDM34928.1"/>
    <property type="molecule type" value="Genomic_DNA"/>
</dbReference>
<feature type="active site" description="Proton donor" evidence="5">
    <location>
        <position position="128"/>
    </location>
</feature>
<dbReference type="Pfam" id="PF01532">
    <property type="entry name" value="Glyco_hydro_47"/>
    <property type="match status" value="1"/>
</dbReference>
<dbReference type="InterPro" id="IPR036026">
    <property type="entry name" value="Seven-hairpin_glycosidases"/>
</dbReference>
<dbReference type="SUPFAM" id="SSF52025">
    <property type="entry name" value="PA domain"/>
    <property type="match status" value="1"/>
</dbReference>
<name>A0A0R3X8T8_HYDTA</name>
<keyword evidence="3" id="KW-0256">Endoplasmic reticulum</keyword>
<feature type="domain" description="PA" evidence="9">
    <location>
        <begin position="709"/>
        <end position="838"/>
    </location>
</feature>
<evidence type="ECO:0000256" key="3">
    <source>
        <dbReference type="ARBA" id="ARBA00022824"/>
    </source>
</evidence>
<feature type="signal peptide" evidence="8">
    <location>
        <begin position="1"/>
        <end position="20"/>
    </location>
</feature>
<protein>
    <recommendedName>
        <fullName evidence="7">alpha-1,2-Mannosidase</fullName>
        <ecNumber evidence="7">3.2.1.-</ecNumber>
    </recommendedName>
</protein>
<dbReference type="PRINTS" id="PR00747">
    <property type="entry name" value="GLYHDRLASE47"/>
</dbReference>
<dbReference type="GO" id="GO:1904380">
    <property type="term" value="P:endoplasmic reticulum mannose trimming"/>
    <property type="evidence" value="ECO:0007669"/>
    <property type="project" value="InterPro"/>
</dbReference>
<organism evidence="12">
    <name type="scientific">Hydatigena taeniaeformis</name>
    <name type="common">Feline tapeworm</name>
    <name type="synonym">Taenia taeniaeformis</name>
    <dbReference type="NCBI Taxonomy" id="6205"/>
    <lineage>
        <taxon>Eukaryota</taxon>
        <taxon>Metazoa</taxon>
        <taxon>Spiralia</taxon>
        <taxon>Lophotrochozoa</taxon>
        <taxon>Platyhelminthes</taxon>
        <taxon>Cestoda</taxon>
        <taxon>Eucestoda</taxon>
        <taxon>Cyclophyllidea</taxon>
        <taxon>Taeniidae</taxon>
        <taxon>Hydatigera</taxon>
    </lineage>
</organism>
<feature type="active site" evidence="5">
    <location>
        <position position="392"/>
    </location>
</feature>
<gene>
    <name evidence="10" type="ORF">TTAC_LOCUS9948</name>
</gene>
<dbReference type="GO" id="GO:0005975">
    <property type="term" value="P:carbohydrate metabolic process"/>
    <property type="evidence" value="ECO:0007669"/>
    <property type="project" value="InterPro"/>
</dbReference>
<dbReference type="InterPro" id="IPR001382">
    <property type="entry name" value="Glyco_hydro_47"/>
</dbReference>
<comment type="similarity">
    <text evidence="2 7">Belongs to the glycosyl hydrolase 47 family.</text>
</comment>